<evidence type="ECO:0008006" key="4">
    <source>
        <dbReference type="Google" id="ProtNLM"/>
    </source>
</evidence>
<accession>A0ABU5AS39</accession>
<evidence type="ECO:0000313" key="3">
    <source>
        <dbReference type="Proteomes" id="UP001276564"/>
    </source>
</evidence>
<organism evidence="2 3">
    <name type="scientific">Mesorhizobium abyssinicae</name>
    <dbReference type="NCBI Taxonomy" id="1209958"/>
    <lineage>
        <taxon>Bacteria</taxon>
        <taxon>Pseudomonadati</taxon>
        <taxon>Pseudomonadota</taxon>
        <taxon>Alphaproteobacteria</taxon>
        <taxon>Hyphomicrobiales</taxon>
        <taxon>Phyllobacteriaceae</taxon>
        <taxon>Mesorhizobium</taxon>
    </lineage>
</organism>
<feature type="signal peptide" evidence="1">
    <location>
        <begin position="1"/>
        <end position="17"/>
    </location>
</feature>
<name>A0ABU5AS39_9HYPH</name>
<protein>
    <recommendedName>
        <fullName evidence="4">DUF1353 domain-containing protein</fullName>
    </recommendedName>
</protein>
<feature type="chain" id="PRO_5045529612" description="DUF1353 domain-containing protein" evidence="1">
    <location>
        <begin position="18"/>
        <end position="244"/>
    </location>
</feature>
<proteinExistence type="predicted"/>
<evidence type="ECO:0000256" key="1">
    <source>
        <dbReference type="SAM" id="SignalP"/>
    </source>
</evidence>
<dbReference type="Proteomes" id="UP001276564">
    <property type="component" value="Unassembled WGS sequence"/>
</dbReference>
<dbReference type="PROSITE" id="PS51257">
    <property type="entry name" value="PROKAR_LIPOPROTEIN"/>
    <property type="match status" value="1"/>
</dbReference>
<evidence type="ECO:0000313" key="2">
    <source>
        <dbReference type="EMBL" id="MDX8540100.1"/>
    </source>
</evidence>
<dbReference type="EMBL" id="JAVIIP010000011">
    <property type="protein sequence ID" value="MDX8540100.1"/>
    <property type="molecule type" value="Genomic_DNA"/>
</dbReference>
<gene>
    <name evidence="2" type="ORF">RFM23_20995</name>
</gene>
<reference evidence="2 3" key="1">
    <citation type="submission" date="2023-08" db="EMBL/GenBank/DDBJ databases">
        <title>Implementing the SeqCode for naming new Mesorhizobium species isolated from Vachellia karroo root nodules.</title>
        <authorList>
            <person name="Van Lill M."/>
        </authorList>
    </citation>
    <scope>NUCLEOTIDE SEQUENCE [LARGE SCALE GENOMIC DNA]</scope>
    <source>
        <strain evidence="2 3">VK4B</strain>
    </source>
</reference>
<dbReference type="RefSeq" id="WP_320321244.1">
    <property type="nucleotide sequence ID" value="NZ_JAVIIP010000011.1"/>
</dbReference>
<keyword evidence="1" id="KW-0732">Signal</keyword>
<comment type="caution">
    <text evidence="2">The sequence shown here is derived from an EMBL/GenBank/DDBJ whole genome shotgun (WGS) entry which is preliminary data.</text>
</comment>
<sequence length="244" mass="25407">MLKAAQAAAYACGLAMAVLVAGCVSVDYQKLAAGELSGSLFVMWVGEGNSSGDGNFLFVPDPRDPLVFHRADPATPGATIQPGLMYTDGGSIPKIAQVFKGLSPWGYAPAYMVHDWVFIAHHCIVDGSTEKRFAQVRGVGFEDSAAILGEAIKALIATRQVAPNDVAPGAITAAVGSVVAKNLWDEKGACKSLQVSAKDIAAAEAAIPGSTTKAQNLRTFRIPEAVAPTVPTVRPAKIVARLSF</sequence>
<keyword evidence="3" id="KW-1185">Reference proteome</keyword>